<reference evidence="1" key="1">
    <citation type="submission" date="2021-05" db="EMBL/GenBank/DDBJ databases">
        <authorList>
            <person name="Pan Q."/>
            <person name="Jouanno E."/>
            <person name="Zahm M."/>
            <person name="Klopp C."/>
            <person name="Cabau C."/>
            <person name="Louis A."/>
            <person name="Berthelot C."/>
            <person name="Parey E."/>
            <person name="Roest Crollius H."/>
            <person name="Montfort J."/>
            <person name="Robinson-Rechavi M."/>
            <person name="Bouchez O."/>
            <person name="Lampietro C."/>
            <person name="Lopez Roques C."/>
            <person name="Donnadieu C."/>
            <person name="Postlethwait J."/>
            <person name="Bobe J."/>
            <person name="Dillon D."/>
            <person name="Chandos A."/>
            <person name="von Hippel F."/>
            <person name="Guiguen Y."/>
        </authorList>
    </citation>
    <scope>NUCLEOTIDE SEQUENCE</scope>
    <source>
        <strain evidence="1">YG-Jan2019</strain>
    </source>
</reference>
<name>A0ACC2H717_DALPE</name>
<organism evidence="1 2">
    <name type="scientific">Dallia pectoralis</name>
    <name type="common">Alaska blackfish</name>
    <dbReference type="NCBI Taxonomy" id="75939"/>
    <lineage>
        <taxon>Eukaryota</taxon>
        <taxon>Metazoa</taxon>
        <taxon>Chordata</taxon>
        <taxon>Craniata</taxon>
        <taxon>Vertebrata</taxon>
        <taxon>Euteleostomi</taxon>
        <taxon>Actinopterygii</taxon>
        <taxon>Neopterygii</taxon>
        <taxon>Teleostei</taxon>
        <taxon>Protacanthopterygii</taxon>
        <taxon>Esociformes</taxon>
        <taxon>Umbridae</taxon>
        <taxon>Dallia</taxon>
    </lineage>
</organism>
<sequence length="141" mass="16359">MSLNENVQWDSERDRLVRENVELEELMAAMKVLRLQNAERENIGSMIRNRRTPLIGKTFAGRLKCPTEVQITKEQKRLWRGMRAGAVDKLTVQLSAIFNSDVRPAALNDTFSFSARSKNEPMVYRKRKALRQYPRPQPPVC</sequence>
<accession>A0ACC2H717</accession>
<dbReference type="EMBL" id="CM055732">
    <property type="protein sequence ID" value="KAJ8011686.1"/>
    <property type="molecule type" value="Genomic_DNA"/>
</dbReference>
<proteinExistence type="predicted"/>
<comment type="caution">
    <text evidence="1">The sequence shown here is derived from an EMBL/GenBank/DDBJ whole genome shotgun (WGS) entry which is preliminary data.</text>
</comment>
<keyword evidence="2" id="KW-1185">Reference proteome</keyword>
<evidence type="ECO:0000313" key="2">
    <source>
        <dbReference type="Proteomes" id="UP001157502"/>
    </source>
</evidence>
<dbReference type="Proteomes" id="UP001157502">
    <property type="component" value="Chromosome 5"/>
</dbReference>
<protein>
    <submittedName>
        <fullName evidence="1">Uncharacterized protein</fullName>
    </submittedName>
</protein>
<gene>
    <name evidence="1" type="ORF">DPEC_G00060820</name>
</gene>
<evidence type="ECO:0000313" key="1">
    <source>
        <dbReference type="EMBL" id="KAJ8011686.1"/>
    </source>
</evidence>